<name>A0ABT3GJU3_9BACT</name>
<keyword evidence="2" id="KW-1185">Reference proteome</keyword>
<sequence>MRILPLASIPLLFQANCSAQVYLQSIWQNSEVFAEASNGVELRRYSDGGTWGVAKPAFLAGYAEVGLVSPPPYALASMAASQTVHLATGSYPSDPGHIYCDGEIRGFGNGPHRPFSGMIELRFRILVSGDDQYILFTDDELGVVNPGPVGTTELSLQIGNQGFAPSPDPQQLSPGLHFGRLSILVHESVGVSESVNVRTAKWRYLLKFSTLIPALGSQQKVPLPPDEIVFTPTNANLPSSRFINKRSITWFRRGATSADPRVASGFSFVADPGTYFSTIVAAPVGFEAPFHVHVDGVKIGEVQEGRSFDLAANAGKQVSSFELRNVQPFVPRDSTTDFPIMLSFENATGSFSMTPIEGPWVDLKPLQGGSFEIGWGGTLKSSPDLAGWEIETPASNPFIWIPAPGDSKRFFRAETE</sequence>
<evidence type="ECO:0000313" key="2">
    <source>
        <dbReference type="Proteomes" id="UP001320876"/>
    </source>
</evidence>
<dbReference type="Proteomes" id="UP001320876">
    <property type="component" value="Unassembled WGS sequence"/>
</dbReference>
<comment type="caution">
    <text evidence="1">The sequence shown here is derived from an EMBL/GenBank/DDBJ whole genome shotgun (WGS) entry which is preliminary data.</text>
</comment>
<reference evidence="1 2" key="1">
    <citation type="submission" date="2022-10" db="EMBL/GenBank/DDBJ databases">
        <title>Luteolibacter arcticus strain CCTCC AB 2014275, whole genome shotgun sequencing project.</title>
        <authorList>
            <person name="Zhao G."/>
            <person name="Shen L."/>
        </authorList>
    </citation>
    <scope>NUCLEOTIDE SEQUENCE [LARGE SCALE GENOMIC DNA]</scope>
    <source>
        <strain evidence="1 2">CCTCC AB 2014275</strain>
    </source>
</reference>
<protein>
    <recommendedName>
        <fullName evidence="3">PA14 domain-containing protein</fullName>
    </recommendedName>
</protein>
<evidence type="ECO:0000313" key="1">
    <source>
        <dbReference type="EMBL" id="MCW1923798.1"/>
    </source>
</evidence>
<evidence type="ECO:0008006" key="3">
    <source>
        <dbReference type="Google" id="ProtNLM"/>
    </source>
</evidence>
<dbReference type="EMBL" id="JAPDDT010000005">
    <property type="protein sequence ID" value="MCW1923798.1"/>
    <property type="molecule type" value="Genomic_DNA"/>
</dbReference>
<accession>A0ABT3GJU3</accession>
<gene>
    <name evidence="1" type="ORF">OKA05_14620</name>
</gene>
<organism evidence="1 2">
    <name type="scientific">Luteolibacter arcticus</name>
    <dbReference type="NCBI Taxonomy" id="1581411"/>
    <lineage>
        <taxon>Bacteria</taxon>
        <taxon>Pseudomonadati</taxon>
        <taxon>Verrucomicrobiota</taxon>
        <taxon>Verrucomicrobiia</taxon>
        <taxon>Verrucomicrobiales</taxon>
        <taxon>Verrucomicrobiaceae</taxon>
        <taxon>Luteolibacter</taxon>
    </lineage>
</organism>
<dbReference type="RefSeq" id="WP_264487906.1">
    <property type="nucleotide sequence ID" value="NZ_JAPDDT010000005.1"/>
</dbReference>
<proteinExistence type="predicted"/>